<organism evidence="1 2">
    <name type="scientific">Clohesyomyces aquaticus</name>
    <dbReference type="NCBI Taxonomy" id="1231657"/>
    <lineage>
        <taxon>Eukaryota</taxon>
        <taxon>Fungi</taxon>
        <taxon>Dikarya</taxon>
        <taxon>Ascomycota</taxon>
        <taxon>Pezizomycotina</taxon>
        <taxon>Dothideomycetes</taxon>
        <taxon>Pleosporomycetidae</taxon>
        <taxon>Pleosporales</taxon>
        <taxon>Lindgomycetaceae</taxon>
        <taxon>Clohesyomyces</taxon>
    </lineage>
</organism>
<protein>
    <recommendedName>
        <fullName evidence="3">Ubiquitin 3 binding protein But2 C-terminal domain-containing protein</fullName>
    </recommendedName>
</protein>
<name>A0A1Y1YYV1_9PLEO</name>
<evidence type="ECO:0008006" key="3">
    <source>
        <dbReference type="Google" id="ProtNLM"/>
    </source>
</evidence>
<gene>
    <name evidence="1" type="ORF">BCR34DRAFT_573636</name>
</gene>
<dbReference type="AlphaFoldDB" id="A0A1Y1YYV1"/>
<evidence type="ECO:0000313" key="2">
    <source>
        <dbReference type="Proteomes" id="UP000193144"/>
    </source>
</evidence>
<sequence>MRIKMLQCHFLSCSSPPSQHPSPFLASITLFPALFAPRICPIFIRSISVSRFKTSNVKMKFTTNIPIAILAFSTSTFVAPAGAPLHTTDAPTPTSTTEPQSTLVGDPYKPASTVVAPVSFAPELTSLRGTSRGIFAPNSTYGLISRRERSGDEVSTLIIFTFSGDARKDNCHFYFETKQMNIKVGGTGQFQLFSTIPVPRDEGRPPTAYSRDQYLGEWEAAEHQPAKSDSPFKFPWPAAGTSMAFELAPVGNVLIAWEAKVDGAFIICGSLPVS</sequence>
<accession>A0A1Y1YYV1</accession>
<dbReference type="EMBL" id="MCFA01000149">
    <property type="protein sequence ID" value="ORY03228.1"/>
    <property type="molecule type" value="Genomic_DNA"/>
</dbReference>
<reference evidence="1 2" key="1">
    <citation type="submission" date="2016-07" db="EMBL/GenBank/DDBJ databases">
        <title>Pervasive Adenine N6-methylation of Active Genes in Fungi.</title>
        <authorList>
            <consortium name="DOE Joint Genome Institute"/>
            <person name="Mondo S.J."/>
            <person name="Dannebaum R.O."/>
            <person name="Kuo R.C."/>
            <person name="Labutti K."/>
            <person name="Haridas S."/>
            <person name="Kuo A."/>
            <person name="Salamov A."/>
            <person name="Ahrendt S.R."/>
            <person name="Lipzen A."/>
            <person name="Sullivan W."/>
            <person name="Andreopoulos W.B."/>
            <person name="Clum A."/>
            <person name="Lindquist E."/>
            <person name="Daum C."/>
            <person name="Ramamoorthy G.K."/>
            <person name="Gryganskyi A."/>
            <person name="Culley D."/>
            <person name="Magnuson J.K."/>
            <person name="James T.Y."/>
            <person name="O'Malley M.A."/>
            <person name="Stajich J.E."/>
            <person name="Spatafora J.W."/>
            <person name="Visel A."/>
            <person name="Grigoriev I.V."/>
        </authorList>
    </citation>
    <scope>NUCLEOTIDE SEQUENCE [LARGE SCALE GENOMIC DNA]</scope>
    <source>
        <strain evidence="1 2">CBS 115471</strain>
    </source>
</reference>
<keyword evidence="2" id="KW-1185">Reference proteome</keyword>
<evidence type="ECO:0000313" key="1">
    <source>
        <dbReference type="EMBL" id="ORY03228.1"/>
    </source>
</evidence>
<comment type="caution">
    <text evidence="1">The sequence shown here is derived from an EMBL/GenBank/DDBJ whole genome shotgun (WGS) entry which is preliminary data.</text>
</comment>
<dbReference type="Proteomes" id="UP000193144">
    <property type="component" value="Unassembled WGS sequence"/>
</dbReference>
<proteinExistence type="predicted"/>